<dbReference type="Proteomes" id="UP000234474">
    <property type="component" value="Unassembled WGS sequence"/>
</dbReference>
<organism evidence="1 2">
    <name type="scientific">Aspergillus novofumigatus (strain IBT 16806)</name>
    <dbReference type="NCBI Taxonomy" id="1392255"/>
    <lineage>
        <taxon>Eukaryota</taxon>
        <taxon>Fungi</taxon>
        <taxon>Dikarya</taxon>
        <taxon>Ascomycota</taxon>
        <taxon>Pezizomycotina</taxon>
        <taxon>Eurotiomycetes</taxon>
        <taxon>Eurotiomycetidae</taxon>
        <taxon>Eurotiales</taxon>
        <taxon>Aspergillaceae</taxon>
        <taxon>Aspergillus</taxon>
        <taxon>Aspergillus subgen. Fumigati</taxon>
    </lineage>
</organism>
<comment type="caution">
    <text evidence="1">The sequence shown here is derived from an EMBL/GenBank/DDBJ whole genome shotgun (WGS) entry which is preliminary data.</text>
</comment>
<proteinExistence type="predicted"/>
<dbReference type="VEuPathDB" id="FungiDB:P174DRAFT_424272"/>
<evidence type="ECO:0000313" key="1">
    <source>
        <dbReference type="EMBL" id="PKX90075.1"/>
    </source>
</evidence>
<evidence type="ECO:0000313" key="2">
    <source>
        <dbReference type="Proteomes" id="UP000234474"/>
    </source>
</evidence>
<dbReference type="GeneID" id="36532512"/>
<reference evidence="2" key="1">
    <citation type="journal article" date="2018" name="Proc. Natl. Acad. Sci. U.S.A.">
        <title>Linking secondary metabolites to gene clusters through genome sequencing of six diverse Aspergillus species.</title>
        <authorList>
            <person name="Kaerboelling I."/>
            <person name="Vesth T.C."/>
            <person name="Frisvad J.C."/>
            <person name="Nybo J.L."/>
            <person name="Theobald S."/>
            <person name="Kuo A."/>
            <person name="Bowyer P."/>
            <person name="Matsuda Y."/>
            <person name="Mondo S."/>
            <person name="Lyhne E.K."/>
            <person name="Kogle M.E."/>
            <person name="Clum A."/>
            <person name="Lipzen A."/>
            <person name="Salamov A."/>
            <person name="Ngan C.Y."/>
            <person name="Daum C."/>
            <person name="Chiniquy J."/>
            <person name="Barry K."/>
            <person name="LaButti K."/>
            <person name="Haridas S."/>
            <person name="Simmons B.A."/>
            <person name="Magnuson J.K."/>
            <person name="Mortensen U.H."/>
            <person name="Larsen T.O."/>
            <person name="Grigoriev I.V."/>
            <person name="Baker S.E."/>
            <person name="Andersen M.R."/>
        </authorList>
    </citation>
    <scope>NUCLEOTIDE SEQUENCE [LARGE SCALE GENOMIC DNA]</scope>
    <source>
        <strain evidence="2">IBT 16806</strain>
    </source>
</reference>
<sequence>MSNLSPWGLAKETVPEWMEVDKVEDNMDTLDQAVLVGGAVVENDCVDVVVASDGTGYAANWRACPKVRPMLRQLLSVGGPAAPGSTRKLTVAHAPSLFLGLSTNPYSYPYGDGKNYDCANFGVFQQNWGILRVRASVYGL</sequence>
<accession>A0A2I1BXG8</accession>
<dbReference type="RefSeq" id="XP_024678670.1">
    <property type="nucleotide sequence ID" value="XM_024825187.1"/>
</dbReference>
<keyword evidence="2" id="KW-1185">Reference proteome</keyword>
<gene>
    <name evidence="1" type="ORF">P174DRAFT_424272</name>
</gene>
<dbReference type="EMBL" id="MSZS01000008">
    <property type="protein sequence ID" value="PKX90075.1"/>
    <property type="molecule type" value="Genomic_DNA"/>
</dbReference>
<protein>
    <submittedName>
        <fullName evidence="1">Uncharacterized protein</fullName>
    </submittedName>
</protein>
<dbReference type="AlphaFoldDB" id="A0A2I1BXG8"/>
<dbReference type="InterPro" id="IPR049168">
    <property type="entry name" value="Glyco_hydro_134"/>
</dbReference>
<name>A0A2I1BXG8_ASPN1</name>
<dbReference type="Pfam" id="PF21087">
    <property type="entry name" value="Glyco_hydro_134"/>
    <property type="match status" value="1"/>
</dbReference>
<dbReference type="OrthoDB" id="2888121at2759"/>